<comment type="caution">
    <text evidence="2">The sequence shown here is derived from an EMBL/GenBank/DDBJ whole genome shotgun (WGS) entry which is preliminary data.</text>
</comment>
<keyword evidence="1" id="KW-0812">Transmembrane</keyword>
<proteinExistence type="predicted"/>
<gene>
    <name evidence="2" type="ORF">VA603_07135</name>
</gene>
<dbReference type="EMBL" id="JAYFUH010000083">
    <property type="protein sequence ID" value="MEA5667306.1"/>
    <property type="molecule type" value="Genomic_DNA"/>
</dbReference>
<reference evidence="2 3" key="1">
    <citation type="submission" date="2023-12" db="EMBL/GenBank/DDBJ databases">
        <title>Stenotrophomonas guangdongensis sp. nov., isolated from wilted pepper plants (Capsicum annuum).</title>
        <authorList>
            <person name="Qiu M."/>
            <person name="Li Y."/>
            <person name="Liu Q."/>
            <person name="Zhang X."/>
            <person name="Huang Y."/>
            <person name="Guo R."/>
            <person name="Hu M."/>
            <person name="Zhou J."/>
            <person name="Zhou X."/>
        </authorList>
    </citation>
    <scope>NUCLEOTIDE SEQUENCE [LARGE SCALE GENOMIC DNA]</scope>
    <source>
        <strain evidence="2 3">MH1</strain>
    </source>
</reference>
<dbReference type="RefSeq" id="WP_132862294.1">
    <property type="nucleotide sequence ID" value="NZ_JAYFUH010000083.1"/>
</dbReference>
<keyword evidence="1" id="KW-0472">Membrane</keyword>
<feature type="transmembrane region" description="Helical" evidence="1">
    <location>
        <begin position="65"/>
        <end position="85"/>
    </location>
</feature>
<accession>A0ABU5V1X0</accession>
<name>A0ABU5V1X0_9GAMM</name>
<protein>
    <recommendedName>
        <fullName evidence="4">Transmembrane protein</fullName>
    </recommendedName>
</protein>
<evidence type="ECO:0000313" key="3">
    <source>
        <dbReference type="Proteomes" id="UP001301653"/>
    </source>
</evidence>
<sequence length="95" mass="10327">MNLLLALLATVAGSAAAMLLYVASPQQQLRAAGPWPTRHAWWPGSVLALVSLLAMWPLMAPLEAISAWLVLLTLVWSIAPFLGAWRARVRARRSA</sequence>
<dbReference type="Proteomes" id="UP001301653">
    <property type="component" value="Unassembled WGS sequence"/>
</dbReference>
<organism evidence="2 3">
    <name type="scientific">Stenotrophomonas capsici</name>
    <dbReference type="NCBI Taxonomy" id="3110230"/>
    <lineage>
        <taxon>Bacteria</taxon>
        <taxon>Pseudomonadati</taxon>
        <taxon>Pseudomonadota</taxon>
        <taxon>Gammaproteobacteria</taxon>
        <taxon>Lysobacterales</taxon>
        <taxon>Lysobacteraceae</taxon>
        <taxon>Stenotrophomonas</taxon>
    </lineage>
</organism>
<keyword evidence="1" id="KW-1133">Transmembrane helix</keyword>
<evidence type="ECO:0008006" key="4">
    <source>
        <dbReference type="Google" id="ProtNLM"/>
    </source>
</evidence>
<feature type="transmembrane region" description="Helical" evidence="1">
    <location>
        <begin position="40"/>
        <end position="58"/>
    </location>
</feature>
<evidence type="ECO:0000313" key="2">
    <source>
        <dbReference type="EMBL" id="MEA5667306.1"/>
    </source>
</evidence>
<evidence type="ECO:0000256" key="1">
    <source>
        <dbReference type="SAM" id="Phobius"/>
    </source>
</evidence>
<keyword evidence="3" id="KW-1185">Reference proteome</keyword>